<keyword evidence="5 7" id="KW-0472">Membrane</keyword>
<dbReference type="Gene3D" id="1.10.3730.20">
    <property type="match status" value="1"/>
</dbReference>
<organism evidence="8 9">
    <name type="scientific">Ascaris lumbricoides</name>
    <name type="common">Giant roundworm</name>
    <dbReference type="NCBI Taxonomy" id="6252"/>
    <lineage>
        <taxon>Eukaryota</taxon>
        <taxon>Metazoa</taxon>
        <taxon>Ecdysozoa</taxon>
        <taxon>Nematoda</taxon>
        <taxon>Chromadorea</taxon>
        <taxon>Rhabditida</taxon>
        <taxon>Spirurina</taxon>
        <taxon>Ascaridomorpha</taxon>
        <taxon>Ascaridoidea</taxon>
        <taxon>Ascarididae</taxon>
        <taxon>Ascaris</taxon>
    </lineage>
</organism>
<feature type="transmembrane region" description="Helical" evidence="7">
    <location>
        <begin position="192"/>
        <end position="210"/>
    </location>
</feature>
<reference evidence="9" key="1">
    <citation type="submission" date="2023-03" db="UniProtKB">
        <authorList>
            <consortium name="WormBaseParasite"/>
        </authorList>
    </citation>
    <scope>IDENTIFICATION</scope>
</reference>
<name>A0A9J2PYM7_ASCLU</name>
<evidence type="ECO:0000313" key="9">
    <source>
        <dbReference type="WBParaSite" id="ALUE_0001528601-mRNA-1"/>
    </source>
</evidence>
<dbReference type="PANTHER" id="PTHR12570:SF92">
    <property type="entry name" value="SPICHTHYIN, ISOFORM B"/>
    <property type="match status" value="1"/>
</dbReference>
<feature type="transmembrane region" description="Helical" evidence="7">
    <location>
        <begin position="124"/>
        <end position="143"/>
    </location>
</feature>
<keyword evidence="4 7" id="KW-1133">Transmembrane helix</keyword>
<dbReference type="InterPro" id="IPR008521">
    <property type="entry name" value="Mg_trans_NIPA"/>
</dbReference>
<feature type="transmembrane region" description="Helical" evidence="7">
    <location>
        <begin position="163"/>
        <end position="185"/>
    </location>
</feature>
<dbReference type="Pfam" id="PF05653">
    <property type="entry name" value="Mg_trans_NIPA"/>
    <property type="match status" value="1"/>
</dbReference>
<accession>A0A9J2PYM7</accession>
<evidence type="ECO:0000313" key="8">
    <source>
        <dbReference type="Proteomes" id="UP000036681"/>
    </source>
</evidence>
<evidence type="ECO:0000256" key="1">
    <source>
        <dbReference type="ARBA" id="ARBA00004141"/>
    </source>
</evidence>
<evidence type="ECO:0000256" key="6">
    <source>
        <dbReference type="SAM" id="MobiDB-lite"/>
    </source>
</evidence>
<dbReference type="InterPro" id="IPR037185">
    <property type="entry name" value="EmrE-like"/>
</dbReference>
<feature type="transmembrane region" description="Helical" evidence="7">
    <location>
        <begin position="98"/>
        <end position="117"/>
    </location>
</feature>
<evidence type="ECO:0000256" key="5">
    <source>
        <dbReference type="ARBA" id="ARBA00023136"/>
    </source>
</evidence>
<dbReference type="GO" id="GO:0015095">
    <property type="term" value="F:magnesium ion transmembrane transporter activity"/>
    <property type="evidence" value="ECO:0007669"/>
    <property type="project" value="InterPro"/>
</dbReference>
<dbReference type="AlphaFoldDB" id="A0A9J2PYM7"/>
<comment type="subcellular location">
    <subcellularLocation>
        <location evidence="1">Membrane</location>
        <topology evidence="1">Multi-pass membrane protein</topology>
    </subcellularLocation>
</comment>
<proteinExistence type="inferred from homology"/>
<feature type="region of interest" description="Disordered" evidence="6">
    <location>
        <begin position="800"/>
        <end position="820"/>
    </location>
</feature>
<evidence type="ECO:0000256" key="2">
    <source>
        <dbReference type="ARBA" id="ARBA00007230"/>
    </source>
</evidence>
<dbReference type="PANTHER" id="PTHR12570">
    <property type="match status" value="1"/>
</dbReference>
<feature type="transmembrane region" description="Helical" evidence="7">
    <location>
        <begin position="262"/>
        <end position="281"/>
    </location>
</feature>
<protein>
    <submittedName>
        <fullName evidence="9">Magnesium transporter NIPA2</fullName>
    </submittedName>
</protein>
<feature type="transmembrane region" description="Helical" evidence="7">
    <location>
        <begin position="230"/>
        <end position="250"/>
    </location>
</feature>
<sequence length="820" mass="89801">MSDPNSTTESFSSATGAVLLDFYIGLGLAVSSSLFIGSSFIIKKKALIKLAQSVDCSQRASEGGYGYLKEWLWWLGVITMGAGEACNFAAYAFAPASLVTPLGALSVLVTAVLSSKLLKERLNLLGKIGCAVCLLGSTVIVIHSPKEEEVASMADLALKMRDAVFILYVIAVIVVTLALVLYVAPRYGRSNILVYISICSLIGSLSVLSVKGLGLAIKETLGGQQQFTNVLTWFWLAAVIACVSVQLVYLNKSLDQYNTSMVTPIYYVFFTSFVILASSILYKEWSCLGASDVLGNVIGFLITIIGIFQMQLFRDVNISLKQLRVLLHKPSSNINQFEIMNSATSLVDDLPRRYMEAAAFCLLSDNLISAAFRMGDERRKQRQQDKARVELLSNVSETAIPRDDHSTDETTLSLTPSEDRFLRANNDGFMNAENMRRNGWCNADGTPWMVARPKDEAALLRRGLVNMHGYRIPSSAPPNVSGYFDEVELLKKGLVNKGGEQRPASIAAGQASRENNEDINRNFVFGHYGAAKDPSVENYITDAEVNTRGYKDRFGRVFFAIPLLNEPKEKGPKSGNASIPHAVTVTNDRSEHSIRDYNPNVTTTSSERVAAETSDDSSEVIEIPNVEPPKGSHFIECEVGKGADSGHLSYITDAEVNTRGYKDRFGRVFFAIPLLNEPKEKGPKSGNASIPHAVTVTNDRSEHSIRDYNPNVTTTSSERVAAETSDDSSEVIEIPNVEPPKGSHFIECEVGKGADSGHLRYFIEKDSRTYHLQGPQHKEVFLEFSKKGASLISTCVHESKPKRNAVNAGSKEDSNSGVRI</sequence>
<feature type="region of interest" description="Disordered" evidence="6">
    <location>
        <begin position="587"/>
        <end position="619"/>
    </location>
</feature>
<feature type="transmembrane region" description="Helical" evidence="7">
    <location>
        <begin position="293"/>
        <end position="313"/>
    </location>
</feature>
<evidence type="ECO:0000256" key="7">
    <source>
        <dbReference type="SAM" id="Phobius"/>
    </source>
</evidence>
<keyword evidence="3 7" id="KW-0812">Transmembrane</keyword>
<dbReference type="Proteomes" id="UP000036681">
    <property type="component" value="Unplaced"/>
</dbReference>
<dbReference type="WBParaSite" id="ALUE_0001528601-mRNA-1">
    <property type="protein sequence ID" value="ALUE_0001528601-mRNA-1"/>
    <property type="gene ID" value="ALUE_0001528601"/>
</dbReference>
<dbReference type="FunFam" id="1.10.3730.20:FF:000016">
    <property type="entry name" value="NIPA1 (NonImprinted gene in Prader-Willi/Angelman syndrome region 1) homolog"/>
    <property type="match status" value="1"/>
</dbReference>
<keyword evidence="8" id="KW-1185">Reference proteome</keyword>
<feature type="transmembrane region" description="Helical" evidence="7">
    <location>
        <begin position="20"/>
        <end position="42"/>
    </location>
</feature>
<comment type="similarity">
    <text evidence="2">Belongs to the NIPA family.</text>
</comment>
<evidence type="ECO:0000256" key="3">
    <source>
        <dbReference type="ARBA" id="ARBA00022692"/>
    </source>
</evidence>
<evidence type="ECO:0000256" key="4">
    <source>
        <dbReference type="ARBA" id="ARBA00022989"/>
    </source>
</evidence>
<dbReference type="SUPFAM" id="SSF103481">
    <property type="entry name" value="Multidrug resistance efflux transporter EmrE"/>
    <property type="match status" value="1"/>
</dbReference>
<dbReference type="GO" id="GO:0016020">
    <property type="term" value="C:membrane"/>
    <property type="evidence" value="ECO:0007669"/>
    <property type="project" value="UniProtKB-SubCell"/>
</dbReference>